<evidence type="ECO:0000313" key="2">
    <source>
        <dbReference type="Proteomes" id="UP001314796"/>
    </source>
</evidence>
<accession>A0ABS2NL13</accession>
<protein>
    <recommendedName>
        <fullName evidence="3">Cytosolic protein</fullName>
    </recommendedName>
</protein>
<comment type="caution">
    <text evidence="1">The sequence shown here is derived from an EMBL/GenBank/DDBJ whole genome shotgun (WGS) entry which is preliminary data.</text>
</comment>
<name>A0ABS2NL13_9FIRM</name>
<reference evidence="1 2" key="1">
    <citation type="submission" date="2021-01" db="EMBL/GenBank/DDBJ databases">
        <title>Genomic Encyclopedia of Type Strains, Phase IV (KMG-IV): sequencing the most valuable type-strain genomes for metagenomic binning, comparative biology and taxonomic classification.</title>
        <authorList>
            <person name="Goeker M."/>
        </authorList>
    </citation>
    <scope>NUCLEOTIDE SEQUENCE [LARGE SCALE GENOMIC DNA]</scope>
    <source>
        <strain evidence="1 2">DSM 25890</strain>
    </source>
</reference>
<evidence type="ECO:0000313" key="1">
    <source>
        <dbReference type="EMBL" id="MBM7613517.1"/>
    </source>
</evidence>
<sequence>MPQCNSDKCTCPKTDCENHGKCCACINRHRDINTLVHCMRQIAEDLKK</sequence>
<dbReference type="Proteomes" id="UP001314796">
    <property type="component" value="Unassembled WGS sequence"/>
</dbReference>
<evidence type="ECO:0008006" key="3">
    <source>
        <dbReference type="Google" id="ProtNLM"/>
    </source>
</evidence>
<dbReference type="RefSeq" id="WP_204399810.1">
    <property type="nucleotide sequence ID" value="NZ_JAFBEE010000001.1"/>
</dbReference>
<dbReference type="EMBL" id="JAFBEE010000001">
    <property type="protein sequence ID" value="MBM7613517.1"/>
    <property type="molecule type" value="Genomic_DNA"/>
</dbReference>
<proteinExistence type="predicted"/>
<organism evidence="1 2">
    <name type="scientific">Alkaliphilus hydrothermalis</name>
    <dbReference type="NCBI Taxonomy" id="1482730"/>
    <lineage>
        <taxon>Bacteria</taxon>
        <taxon>Bacillati</taxon>
        <taxon>Bacillota</taxon>
        <taxon>Clostridia</taxon>
        <taxon>Peptostreptococcales</taxon>
        <taxon>Natronincolaceae</taxon>
        <taxon>Alkaliphilus</taxon>
    </lineage>
</organism>
<gene>
    <name evidence="1" type="ORF">JOC73_000025</name>
</gene>
<keyword evidence="2" id="KW-1185">Reference proteome</keyword>